<keyword evidence="3" id="KW-1185">Reference proteome</keyword>
<sequence>MRRPAAFVVCVLCATPASAFVPASGSAAARVLALYSRPSEACVRRWSCLRFGLSGELSDSSGGGESSPQSSAADLASIVERSFVVACSEGDYTRGLQAFISAIMKAYESGFAVPTLSMEIGMCGNNSAGRPLMAEEVELRTVWMTLVYLTLERARWPQRVPRAAGISAPFKNEFDPFVGNIMRAHSSGYDLNRLKLEEMMRGGTEPRTPFEA</sequence>
<dbReference type="AlphaFoldDB" id="A0A836CF30"/>
<protein>
    <submittedName>
        <fullName evidence="2">Uncharacterized protein</fullName>
    </submittedName>
</protein>
<dbReference type="OrthoDB" id="47588at2759"/>
<dbReference type="EMBL" id="JAFCMP010000323">
    <property type="protein sequence ID" value="KAG5181511.1"/>
    <property type="molecule type" value="Genomic_DNA"/>
</dbReference>
<accession>A0A836CF30</accession>
<organism evidence="2 3">
    <name type="scientific">Tribonema minus</name>
    <dbReference type="NCBI Taxonomy" id="303371"/>
    <lineage>
        <taxon>Eukaryota</taxon>
        <taxon>Sar</taxon>
        <taxon>Stramenopiles</taxon>
        <taxon>Ochrophyta</taxon>
        <taxon>PX clade</taxon>
        <taxon>Xanthophyceae</taxon>
        <taxon>Tribonematales</taxon>
        <taxon>Tribonemataceae</taxon>
        <taxon>Tribonema</taxon>
    </lineage>
</organism>
<evidence type="ECO:0000256" key="1">
    <source>
        <dbReference type="SAM" id="SignalP"/>
    </source>
</evidence>
<name>A0A836CF30_9STRA</name>
<feature type="signal peptide" evidence="1">
    <location>
        <begin position="1"/>
        <end position="19"/>
    </location>
</feature>
<comment type="caution">
    <text evidence="2">The sequence shown here is derived from an EMBL/GenBank/DDBJ whole genome shotgun (WGS) entry which is preliminary data.</text>
</comment>
<gene>
    <name evidence="2" type="ORF">JKP88DRAFT_199922</name>
</gene>
<proteinExistence type="predicted"/>
<feature type="chain" id="PRO_5032297037" evidence="1">
    <location>
        <begin position="20"/>
        <end position="212"/>
    </location>
</feature>
<reference evidence="2" key="1">
    <citation type="submission" date="2021-02" db="EMBL/GenBank/DDBJ databases">
        <title>First Annotated Genome of the Yellow-green Alga Tribonema minus.</title>
        <authorList>
            <person name="Mahan K.M."/>
        </authorList>
    </citation>
    <scope>NUCLEOTIDE SEQUENCE</scope>
    <source>
        <strain evidence="2">UTEX B ZZ1240</strain>
    </source>
</reference>
<dbReference type="Proteomes" id="UP000664859">
    <property type="component" value="Unassembled WGS sequence"/>
</dbReference>
<keyword evidence="1" id="KW-0732">Signal</keyword>
<feature type="non-terminal residue" evidence="2">
    <location>
        <position position="212"/>
    </location>
</feature>
<evidence type="ECO:0000313" key="3">
    <source>
        <dbReference type="Proteomes" id="UP000664859"/>
    </source>
</evidence>
<evidence type="ECO:0000313" key="2">
    <source>
        <dbReference type="EMBL" id="KAG5181511.1"/>
    </source>
</evidence>